<dbReference type="OrthoDB" id="2355319at2759"/>
<proteinExistence type="predicted"/>
<evidence type="ECO:0000256" key="4">
    <source>
        <dbReference type="ARBA" id="ARBA00022840"/>
    </source>
</evidence>
<protein>
    <submittedName>
        <fullName evidence="6">1661_t:CDS:1</fullName>
    </submittedName>
</protein>
<reference evidence="6" key="1">
    <citation type="submission" date="2021-06" db="EMBL/GenBank/DDBJ databases">
        <authorList>
            <person name="Kallberg Y."/>
            <person name="Tangrot J."/>
            <person name="Rosling A."/>
        </authorList>
    </citation>
    <scope>NUCLEOTIDE SEQUENCE</scope>
    <source>
        <strain evidence="6">IN212</strain>
    </source>
</reference>
<dbReference type="InterPro" id="IPR051681">
    <property type="entry name" value="Ser/Thr_Kinases-Pseudokinases"/>
</dbReference>
<evidence type="ECO:0000259" key="5">
    <source>
        <dbReference type="PROSITE" id="PS50011"/>
    </source>
</evidence>
<keyword evidence="2" id="KW-0547">Nucleotide-binding</keyword>
<feature type="domain" description="Protein kinase" evidence="5">
    <location>
        <begin position="117"/>
        <end position="379"/>
    </location>
</feature>
<sequence length="436" mass="50619">KYPTADLQFESVRSSFCSDPSLSDHERIHLINRLEKFKTRWMSSRKHTSIDEKRQCNICQSWTYSIHYCEFCLQDYLKVDFGNWTSGNDEIDIIIRKNQMCVSSPERIFRWLPYDDFEKITLKTKGGYASIYSAIWKNGLVKWDPEKLTLESVGPRYVVLKKLENSSQMDGRWLEKCYGITQEPGTLDYILVLNHLECNLYQFLTEHNYSLTWKQKFDIVGDLAYKLGKIHNADSIHGNLHLGNILLARQIGSFFISDLGFCEPIDQHPDNIYGNLPYIAPEVLHSKQYSNQSDIYSLGIIMWVISSGELPFIDRNHDSKLALDLVNGLRPNVSGEIPYEYAKLMKQCWDTVPENRPDALEINREITKLVKKFYENPYIEIYKNMESLLAETSIISTCSQENVDLKTSPHSSQLYCFKDLPQPKNTTDGIFTSNFK</sequence>
<dbReference type="PANTHER" id="PTHR44329">
    <property type="entry name" value="SERINE/THREONINE-PROTEIN KINASE TNNI3K-RELATED"/>
    <property type="match status" value="1"/>
</dbReference>
<evidence type="ECO:0000256" key="2">
    <source>
        <dbReference type="ARBA" id="ARBA00022741"/>
    </source>
</evidence>
<dbReference type="PANTHER" id="PTHR44329:SF288">
    <property type="entry name" value="MITOGEN-ACTIVATED PROTEIN KINASE KINASE KINASE 20"/>
    <property type="match status" value="1"/>
</dbReference>
<dbReference type="EMBL" id="CAJVPZ010017319">
    <property type="protein sequence ID" value="CAG8679774.1"/>
    <property type="molecule type" value="Genomic_DNA"/>
</dbReference>
<keyword evidence="4" id="KW-0067">ATP-binding</keyword>
<organism evidence="6 7">
    <name type="scientific">Racocetra fulgida</name>
    <dbReference type="NCBI Taxonomy" id="60492"/>
    <lineage>
        <taxon>Eukaryota</taxon>
        <taxon>Fungi</taxon>
        <taxon>Fungi incertae sedis</taxon>
        <taxon>Mucoromycota</taxon>
        <taxon>Glomeromycotina</taxon>
        <taxon>Glomeromycetes</taxon>
        <taxon>Diversisporales</taxon>
        <taxon>Gigasporaceae</taxon>
        <taxon>Racocetra</taxon>
    </lineage>
</organism>
<feature type="non-terminal residue" evidence="6">
    <location>
        <position position="436"/>
    </location>
</feature>
<name>A0A9N9ELI5_9GLOM</name>
<dbReference type="InterPro" id="IPR001245">
    <property type="entry name" value="Ser-Thr/Tyr_kinase_cat_dom"/>
</dbReference>
<dbReference type="SUPFAM" id="SSF56112">
    <property type="entry name" value="Protein kinase-like (PK-like)"/>
    <property type="match status" value="1"/>
</dbReference>
<gene>
    <name evidence="6" type="ORF">RFULGI_LOCUS9566</name>
</gene>
<keyword evidence="3" id="KW-0418">Kinase</keyword>
<evidence type="ECO:0000313" key="6">
    <source>
        <dbReference type="EMBL" id="CAG8679774.1"/>
    </source>
</evidence>
<dbReference type="Gene3D" id="1.10.510.10">
    <property type="entry name" value="Transferase(Phosphotransferase) domain 1"/>
    <property type="match status" value="1"/>
</dbReference>
<dbReference type="InterPro" id="IPR000719">
    <property type="entry name" value="Prot_kinase_dom"/>
</dbReference>
<evidence type="ECO:0000313" key="7">
    <source>
        <dbReference type="Proteomes" id="UP000789396"/>
    </source>
</evidence>
<accession>A0A9N9ELI5</accession>
<dbReference type="Pfam" id="PF07714">
    <property type="entry name" value="PK_Tyr_Ser-Thr"/>
    <property type="match status" value="1"/>
</dbReference>
<dbReference type="InterPro" id="IPR011009">
    <property type="entry name" value="Kinase-like_dom_sf"/>
</dbReference>
<dbReference type="GO" id="GO:0004674">
    <property type="term" value="F:protein serine/threonine kinase activity"/>
    <property type="evidence" value="ECO:0007669"/>
    <property type="project" value="TreeGrafter"/>
</dbReference>
<dbReference type="GO" id="GO:0005524">
    <property type="term" value="F:ATP binding"/>
    <property type="evidence" value="ECO:0007669"/>
    <property type="project" value="UniProtKB-KW"/>
</dbReference>
<dbReference type="PROSITE" id="PS50011">
    <property type="entry name" value="PROTEIN_KINASE_DOM"/>
    <property type="match status" value="1"/>
</dbReference>
<comment type="caution">
    <text evidence="6">The sequence shown here is derived from an EMBL/GenBank/DDBJ whole genome shotgun (WGS) entry which is preliminary data.</text>
</comment>
<evidence type="ECO:0000256" key="3">
    <source>
        <dbReference type="ARBA" id="ARBA00022777"/>
    </source>
</evidence>
<dbReference type="AlphaFoldDB" id="A0A9N9ELI5"/>
<evidence type="ECO:0000256" key="1">
    <source>
        <dbReference type="ARBA" id="ARBA00022679"/>
    </source>
</evidence>
<keyword evidence="1" id="KW-0808">Transferase</keyword>
<dbReference type="Proteomes" id="UP000789396">
    <property type="component" value="Unassembled WGS sequence"/>
</dbReference>
<keyword evidence="7" id="KW-1185">Reference proteome</keyword>